<evidence type="ECO:0000313" key="1">
    <source>
        <dbReference type="EMBL" id="CAK1541753.1"/>
    </source>
</evidence>
<accession>A0AAV1IX83</accession>
<dbReference type="AlphaFoldDB" id="A0AAV1IX83"/>
<comment type="caution">
    <text evidence="1">The sequence shown here is derived from an EMBL/GenBank/DDBJ whole genome shotgun (WGS) entry which is preliminary data.</text>
</comment>
<name>A0AAV1IX83_9NEOP</name>
<gene>
    <name evidence="1" type="ORF">LNINA_LOCUS1710</name>
</gene>
<dbReference type="Proteomes" id="UP001497472">
    <property type="component" value="Unassembled WGS sequence"/>
</dbReference>
<organism evidence="1 2">
    <name type="scientific">Leptosia nina</name>
    <dbReference type="NCBI Taxonomy" id="320188"/>
    <lineage>
        <taxon>Eukaryota</taxon>
        <taxon>Metazoa</taxon>
        <taxon>Ecdysozoa</taxon>
        <taxon>Arthropoda</taxon>
        <taxon>Hexapoda</taxon>
        <taxon>Insecta</taxon>
        <taxon>Pterygota</taxon>
        <taxon>Neoptera</taxon>
        <taxon>Endopterygota</taxon>
        <taxon>Lepidoptera</taxon>
        <taxon>Glossata</taxon>
        <taxon>Ditrysia</taxon>
        <taxon>Papilionoidea</taxon>
        <taxon>Pieridae</taxon>
        <taxon>Pierinae</taxon>
        <taxon>Leptosia</taxon>
    </lineage>
</organism>
<sequence>MCIVFIYNGYDDPESDYSLILASNRDEFYDRLTLHMAPWHDDTNILGGIDLGADGISTWLAYSSSQKKVGLLLNYPDVQREKPKSRGKIIADYMKSNNPLDDYVSLIRHYGDNCNGFIFVTVEIGGNKPTVRTYTNATNKLQTWTESCTGFSNNIPDNPLTKVSAGKERMAKLCEEYKTVEDKPKLIDSLIQLLKSDERHLPDPILEKRRPKDYHWFSSIYVCVPPVRYGTRTHTLMLVTKKGQVNLIEVTMQTPIDLSNPVWKKSSYQL</sequence>
<dbReference type="GO" id="GO:0007030">
    <property type="term" value="P:Golgi organization"/>
    <property type="evidence" value="ECO:0007669"/>
    <property type="project" value="TreeGrafter"/>
</dbReference>
<dbReference type="GO" id="GO:0005794">
    <property type="term" value="C:Golgi apparatus"/>
    <property type="evidence" value="ECO:0007669"/>
    <property type="project" value="TreeGrafter"/>
</dbReference>
<protein>
    <submittedName>
        <fullName evidence="1">Uncharacterized protein</fullName>
    </submittedName>
</protein>
<dbReference type="PANTHER" id="PTHR17985">
    <property type="entry name" value="SER/THR-RICH PROTEIN T10 IN DGCR REGION"/>
    <property type="match status" value="1"/>
</dbReference>
<evidence type="ECO:0000313" key="2">
    <source>
        <dbReference type="Proteomes" id="UP001497472"/>
    </source>
</evidence>
<dbReference type="PANTHER" id="PTHR17985:SF8">
    <property type="entry name" value="TRANSPORT AND GOLGI ORGANIZATION PROTEIN 2 HOMOLOG"/>
    <property type="match status" value="1"/>
</dbReference>
<reference evidence="1 2" key="1">
    <citation type="submission" date="2023-11" db="EMBL/GenBank/DDBJ databases">
        <authorList>
            <person name="Okamura Y."/>
        </authorList>
    </citation>
    <scope>NUCLEOTIDE SEQUENCE [LARGE SCALE GENOMIC DNA]</scope>
</reference>
<proteinExistence type="predicted"/>
<dbReference type="InterPro" id="IPR008551">
    <property type="entry name" value="TANGO2"/>
</dbReference>
<dbReference type="GO" id="GO:0009306">
    <property type="term" value="P:protein secretion"/>
    <property type="evidence" value="ECO:0007669"/>
    <property type="project" value="TreeGrafter"/>
</dbReference>
<dbReference type="Pfam" id="PF05742">
    <property type="entry name" value="TANGO2"/>
    <property type="match status" value="1"/>
</dbReference>
<keyword evidence="2" id="KW-1185">Reference proteome</keyword>
<dbReference type="EMBL" id="CAVLEF010000002">
    <property type="protein sequence ID" value="CAK1541753.1"/>
    <property type="molecule type" value="Genomic_DNA"/>
</dbReference>